<keyword evidence="3" id="KW-1185">Reference proteome</keyword>
<sequence length="164" mass="17223">MTLRLVLAALLLTGANVAPAQTPGSLPSETFKQHLRARYARSDTAQALITLYAHRQVGGVSWLAGGTLAALRLATSGGRTVASGPGYSVREEAPGLGIALLAASPFLAYGLLKLYRYSNAHLAQVLTDYAAGKPLTRGMQRKAGRLLDTPIINYQPVNAAPAGR</sequence>
<gene>
    <name evidence="2" type="ORF">GCM10022408_22160</name>
</gene>
<name>A0ABP7SC22_9BACT</name>
<accession>A0ABP7SC22</accession>
<proteinExistence type="predicted"/>
<feature type="signal peptide" evidence="1">
    <location>
        <begin position="1"/>
        <end position="20"/>
    </location>
</feature>
<evidence type="ECO:0000313" key="2">
    <source>
        <dbReference type="EMBL" id="GAA4009614.1"/>
    </source>
</evidence>
<feature type="chain" id="PRO_5046139329" evidence="1">
    <location>
        <begin position="21"/>
        <end position="164"/>
    </location>
</feature>
<dbReference type="RefSeq" id="WP_345073044.1">
    <property type="nucleotide sequence ID" value="NZ_BAABDJ010000022.1"/>
</dbReference>
<evidence type="ECO:0000313" key="3">
    <source>
        <dbReference type="Proteomes" id="UP001500567"/>
    </source>
</evidence>
<keyword evidence="1" id="KW-0732">Signal</keyword>
<evidence type="ECO:0000256" key="1">
    <source>
        <dbReference type="SAM" id="SignalP"/>
    </source>
</evidence>
<dbReference type="EMBL" id="BAABDJ010000022">
    <property type="protein sequence ID" value="GAA4009614.1"/>
    <property type="molecule type" value="Genomic_DNA"/>
</dbReference>
<organism evidence="2 3">
    <name type="scientific">Hymenobacter fastidiosus</name>
    <dbReference type="NCBI Taxonomy" id="486264"/>
    <lineage>
        <taxon>Bacteria</taxon>
        <taxon>Pseudomonadati</taxon>
        <taxon>Bacteroidota</taxon>
        <taxon>Cytophagia</taxon>
        <taxon>Cytophagales</taxon>
        <taxon>Hymenobacteraceae</taxon>
        <taxon>Hymenobacter</taxon>
    </lineage>
</organism>
<comment type="caution">
    <text evidence="2">The sequence shown here is derived from an EMBL/GenBank/DDBJ whole genome shotgun (WGS) entry which is preliminary data.</text>
</comment>
<protein>
    <submittedName>
        <fullName evidence="2">Uncharacterized protein</fullName>
    </submittedName>
</protein>
<reference evidence="3" key="1">
    <citation type="journal article" date="2019" name="Int. J. Syst. Evol. Microbiol.">
        <title>The Global Catalogue of Microorganisms (GCM) 10K type strain sequencing project: providing services to taxonomists for standard genome sequencing and annotation.</title>
        <authorList>
            <consortium name="The Broad Institute Genomics Platform"/>
            <consortium name="The Broad Institute Genome Sequencing Center for Infectious Disease"/>
            <person name="Wu L."/>
            <person name="Ma J."/>
        </authorList>
    </citation>
    <scope>NUCLEOTIDE SEQUENCE [LARGE SCALE GENOMIC DNA]</scope>
    <source>
        <strain evidence="3">JCM 17224</strain>
    </source>
</reference>
<dbReference type="Proteomes" id="UP001500567">
    <property type="component" value="Unassembled WGS sequence"/>
</dbReference>